<evidence type="ECO:0000313" key="2">
    <source>
        <dbReference type="Proteomes" id="UP001177021"/>
    </source>
</evidence>
<gene>
    <name evidence="1" type="ORF">MILVUS5_LOCUS1330</name>
</gene>
<name>A0ACB0IB79_TRIPR</name>
<dbReference type="Proteomes" id="UP001177021">
    <property type="component" value="Unassembled WGS sequence"/>
</dbReference>
<organism evidence="1 2">
    <name type="scientific">Trifolium pratense</name>
    <name type="common">Red clover</name>
    <dbReference type="NCBI Taxonomy" id="57577"/>
    <lineage>
        <taxon>Eukaryota</taxon>
        <taxon>Viridiplantae</taxon>
        <taxon>Streptophyta</taxon>
        <taxon>Embryophyta</taxon>
        <taxon>Tracheophyta</taxon>
        <taxon>Spermatophyta</taxon>
        <taxon>Magnoliopsida</taxon>
        <taxon>eudicotyledons</taxon>
        <taxon>Gunneridae</taxon>
        <taxon>Pentapetalae</taxon>
        <taxon>rosids</taxon>
        <taxon>fabids</taxon>
        <taxon>Fabales</taxon>
        <taxon>Fabaceae</taxon>
        <taxon>Papilionoideae</taxon>
        <taxon>50 kb inversion clade</taxon>
        <taxon>NPAAA clade</taxon>
        <taxon>Hologalegina</taxon>
        <taxon>IRL clade</taxon>
        <taxon>Trifolieae</taxon>
        <taxon>Trifolium</taxon>
    </lineage>
</organism>
<comment type="caution">
    <text evidence="1">The sequence shown here is derived from an EMBL/GenBank/DDBJ whole genome shotgun (WGS) entry which is preliminary data.</text>
</comment>
<sequence>MPEHLQMGGSLLGALTFECKDVHSTADPAIRKLAFCVKRQKYWDQCSMLGSKDKKALGDSIQGHFPMDLNAEQVEILLQPMLQMMTSKRNMEEDPWEKLDIFPNNYFKS</sequence>
<dbReference type="EMBL" id="CASHSV030000001">
    <property type="protein sequence ID" value="CAJ2629317.1"/>
    <property type="molecule type" value="Genomic_DNA"/>
</dbReference>
<protein>
    <submittedName>
        <fullName evidence="1">Uncharacterized protein</fullName>
    </submittedName>
</protein>
<accession>A0ACB0IB79</accession>
<reference evidence="1" key="1">
    <citation type="submission" date="2023-10" db="EMBL/GenBank/DDBJ databases">
        <authorList>
            <person name="Rodriguez Cubillos JULIANA M."/>
            <person name="De Vega J."/>
        </authorList>
    </citation>
    <scope>NUCLEOTIDE SEQUENCE</scope>
</reference>
<evidence type="ECO:0000313" key="1">
    <source>
        <dbReference type="EMBL" id="CAJ2629317.1"/>
    </source>
</evidence>
<proteinExistence type="predicted"/>
<keyword evidence="2" id="KW-1185">Reference proteome</keyword>